<dbReference type="Proteomes" id="UP000050836">
    <property type="component" value="Unassembled WGS sequence"/>
</dbReference>
<protein>
    <recommendedName>
        <fullName evidence="4">Transmembrane protein</fullName>
    </recommendedName>
</protein>
<evidence type="ECO:0000313" key="3">
    <source>
        <dbReference type="Proteomes" id="UP000050836"/>
    </source>
</evidence>
<dbReference type="RefSeq" id="WP_054658880.1">
    <property type="nucleotide sequence ID" value="NZ_BAZI01000113.1"/>
</dbReference>
<dbReference type="AlphaFoldDB" id="A0A0R0ADC1"/>
<keyword evidence="1" id="KW-0812">Transmembrane</keyword>
<keyword evidence="1" id="KW-1133">Transmembrane helix</keyword>
<feature type="transmembrane region" description="Helical" evidence="1">
    <location>
        <begin position="35"/>
        <end position="55"/>
    </location>
</feature>
<name>A0A0R0ADC1_9GAMM</name>
<feature type="transmembrane region" description="Helical" evidence="1">
    <location>
        <begin position="67"/>
        <end position="95"/>
    </location>
</feature>
<dbReference type="EMBL" id="LLXS01000016">
    <property type="protein sequence ID" value="KRG42934.1"/>
    <property type="molecule type" value="Genomic_DNA"/>
</dbReference>
<gene>
    <name evidence="2" type="ORF">ARC78_08085</name>
</gene>
<reference evidence="2 3" key="1">
    <citation type="submission" date="2015-10" db="EMBL/GenBank/DDBJ databases">
        <title>Genome sequencing and analysis of members of genus Stenotrophomonas.</title>
        <authorList>
            <person name="Patil P.P."/>
            <person name="Midha S."/>
            <person name="Patil P.B."/>
        </authorList>
    </citation>
    <scope>NUCLEOTIDE SEQUENCE [LARGE SCALE GENOMIC DNA]</scope>
    <source>
        <strain evidence="2 3">JCM 9942</strain>
    </source>
</reference>
<organism evidence="2 3">
    <name type="scientific">Stenotrophomonas pictorum JCM 9942</name>
    <dbReference type="NCBI Taxonomy" id="1236960"/>
    <lineage>
        <taxon>Bacteria</taxon>
        <taxon>Pseudomonadati</taxon>
        <taxon>Pseudomonadota</taxon>
        <taxon>Gammaproteobacteria</taxon>
        <taxon>Lysobacterales</taxon>
        <taxon>Lysobacteraceae</taxon>
        <taxon>Stenotrophomonas</taxon>
    </lineage>
</organism>
<evidence type="ECO:0008006" key="4">
    <source>
        <dbReference type="Google" id="ProtNLM"/>
    </source>
</evidence>
<keyword evidence="3" id="KW-1185">Reference proteome</keyword>
<proteinExistence type="predicted"/>
<sequence length="98" mass="10118">MARSLAFAYALSLIALAAMVALGRGLLPKPDGFTTFFYMSLVGLLMLPASVMFFRGSRLSSGPLRKLLAYALSAVTAFLGMGSSAAVILVLLGAAKSG</sequence>
<comment type="caution">
    <text evidence="2">The sequence shown here is derived from an EMBL/GenBank/DDBJ whole genome shotgun (WGS) entry which is preliminary data.</text>
</comment>
<keyword evidence="1" id="KW-0472">Membrane</keyword>
<dbReference type="OrthoDB" id="9881184at2"/>
<accession>A0A0R0ADC1</accession>
<evidence type="ECO:0000313" key="2">
    <source>
        <dbReference type="EMBL" id="KRG42934.1"/>
    </source>
</evidence>
<evidence type="ECO:0000256" key="1">
    <source>
        <dbReference type="SAM" id="Phobius"/>
    </source>
</evidence>